<protein>
    <submittedName>
        <fullName evidence="2">Glycoside hydrolase family 25 protein</fullName>
    </submittedName>
</protein>
<evidence type="ECO:0000313" key="2">
    <source>
        <dbReference type="EMBL" id="MDT0608047.1"/>
    </source>
</evidence>
<dbReference type="GO" id="GO:0016787">
    <property type="term" value="F:hydrolase activity"/>
    <property type="evidence" value="ECO:0007669"/>
    <property type="project" value="UniProtKB-KW"/>
</dbReference>
<dbReference type="Pfam" id="PF01183">
    <property type="entry name" value="Glyco_hydro_25"/>
    <property type="match status" value="1"/>
</dbReference>
<organism evidence="2 3">
    <name type="scientific">Croceitalea rosinachiae</name>
    <dbReference type="NCBI Taxonomy" id="3075596"/>
    <lineage>
        <taxon>Bacteria</taxon>
        <taxon>Pseudomonadati</taxon>
        <taxon>Bacteroidota</taxon>
        <taxon>Flavobacteriia</taxon>
        <taxon>Flavobacteriales</taxon>
        <taxon>Flavobacteriaceae</taxon>
        <taxon>Croceitalea</taxon>
    </lineage>
</organism>
<comment type="similarity">
    <text evidence="1">Belongs to the glycosyl hydrolase 25 family.</text>
</comment>
<reference evidence="2 3" key="1">
    <citation type="submission" date="2023-09" db="EMBL/GenBank/DDBJ databases">
        <authorList>
            <person name="Rey-Velasco X."/>
        </authorList>
    </citation>
    <scope>NUCLEOTIDE SEQUENCE [LARGE SCALE GENOMIC DNA]</scope>
    <source>
        <strain evidence="2 3">F388</strain>
    </source>
</reference>
<dbReference type="SUPFAM" id="SSF51445">
    <property type="entry name" value="(Trans)glycosidases"/>
    <property type="match status" value="1"/>
</dbReference>
<evidence type="ECO:0000256" key="1">
    <source>
        <dbReference type="ARBA" id="ARBA00010646"/>
    </source>
</evidence>
<dbReference type="PROSITE" id="PS51904">
    <property type="entry name" value="GLYCOSYL_HYDROL_F25_2"/>
    <property type="match status" value="1"/>
</dbReference>
<evidence type="ECO:0000313" key="3">
    <source>
        <dbReference type="Proteomes" id="UP001255246"/>
    </source>
</evidence>
<keyword evidence="2" id="KW-0378">Hydrolase</keyword>
<dbReference type="InterPro" id="IPR002053">
    <property type="entry name" value="Glyco_hydro_25"/>
</dbReference>
<dbReference type="RefSeq" id="WP_311352408.1">
    <property type="nucleotide sequence ID" value="NZ_JAVRHR010000003.1"/>
</dbReference>
<dbReference type="InterPro" id="IPR017853">
    <property type="entry name" value="GH"/>
</dbReference>
<proteinExistence type="inferred from homology"/>
<gene>
    <name evidence="2" type="ORF">RM706_13445</name>
</gene>
<dbReference type="CDD" id="cd00599">
    <property type="entry name" value="GH25_muramidase"/>
    <property type="match status" value="1"/>
</dbReference>
<dbReference type="Gene3D" id="3.20.20.80">
    <property type="entry name" value="Glycosidases"/>
    <property type="match status" value="1"/>
</dbReference>
<sequence>MLLKWKLCVLVIVLNYFEYDCLAQTDKLSEPWKNEHNVIVIDAYGPNIIDFQKISSDNKVVGLIHKASQGFTSDDKFYERRSLAKQHNLLFGSYHLGLAGNPKKQAKFYLKTIGNYENEILALDLEGLTSNYMSLEEAIVFIEYIHKKTNQYPVLYVNHQVYKELNDKYNKTSVFSKCPLWYARFRKNIPSEQFKSDIWNSYFLWQFSSELNCKKNGDCHYNVPGTRYDIDVNVFAGTKKELTLIWHGKAQ</sequence>
<keyword evidence="3" id="KW-1185">Reference proteome</keyword>
<dbReference type="Proteomes" id="UP001255246">
    <property type="component" value="Unassembled WGS sequence"/>
</dbReference>
<dbReference type="EMBL" id="JAVRHR010000003">
    <property type="protein sequence ID" value="MDT0608047.1"/>
    <property type="molecule type" value="Genomic_DNA"/>
</dbReference>
<dbReference type="PANTHER" id="PTHR34135">
    <property type="entry name" value="LYSOZYME"/>
    <property type="match status" value="1"/>
</dbReference>
<accession>A0ABU3ACY7</accession>
<comment type="caution">
    <text evidence="2">The sequence shown here is derived from an EMBL/GenBank/DDBJ whole genome shotgun (WGS) entry which is preliminary data.</text>
</comment>
<dbReference type="PANTHER" id="PTHR34135:SF2">
    <property type="entry name" value="LYSOZYME"/>
    <property type="match status" value="1"/>
</dbReference>
<name>A0ABU3ACY7_9FLAO</name>